<feature type="region of interest" description="Disordered" evidence="1">
    <location>
        <begin position="21"/>
        <end position="43"/>
    </location>
</feature>
<evidence type="ECO:0000313" key="3">
    <source>
        <dbReference type="Proteomes" id="UP000655094"/>
    </source>
</evidence>
<gene>
    <name evidence="2" type="ORF">KPZU09_47800</name>
</gene>
<reference evidence="2" key="1">
    <citation type="submission" date="2020-10" db="EMBL/GenBank/DDBJ databases">
        <title>Genome Sequence of ESBL Producing Zambian Clinical Strains.</title>
        <authorList>
            <person name="Shawa M."/>
            <person name="Furuta Y."/>
            <person name="Simbotwe M."/>
            <person name="Mulenga E."/>
            <person name="Mubanga M."/>
            <person name="Mulenga G."/>
            <person name="Kaile C."/>
            <person name="Zorigt T."/>
            <person name="Hang'ombe B."/>
            <person name="Higashi H."/>
        </authorList>
    </citation>
    <scope>NUCLEOTIDE SEQUENCE</scope>
    <source>
        <strain evidence="2">Zam_UTH_09</strain>
    </source>
</reference>
<protein>
    <submittedName>
        <fullName evidence="2">Uncharacterized protein</fullName>
    </submittedName>
</protein>
<accession>A0A919HUP9</accession>
<comment type="caution">
    <text evidence="2">The sequence shown here is derived from an EMBL/GenBank/DDBJ whole genome shotgun (WGS) entry which is preliminary data.</text>
</comment>
<dbReference type="Proteomes" id="UP000655094">
    <property type="component" value="Unassembled WGS sequence"/>
</dbReference>
<feature type="compositionally biased region" description="Basic residues" evidence="1">
    <location>
        <begin position="67"/>
        <end position="81"/>
    </location>
</feature>
<dbReference type="AlphaFoldDB" id="A0A919HUP9"/>
<organism evidence="2 3">
    <name type="scientific">Klebsiella pneumoniae</name>
    <dbReference type="NCBI Taxonomy" id="573"/>
    <lineage>
        <taxon>Bacteria</taxon>
        <taxon>Pseudomonadati</taxon>
        <taxon>Pseudomonadota</taxon>
        <taxon>Gammaproteobacteria</taxon>
        <taxon>Enterobacterales</taxon>
        <taxon>Enterobacteriaceae</taxon>
        <taxon>Klebsiella/Raoultella group</taxon>
        <taxon>Klebsiella</taxon>
        <taxon>Klebsiella pneumoniae complex</taxon>
    </lineage>
</organism>
<proteinExistence type="predicted"/>
<sequence>MAKGAVRITPERVMVIPAATAADAGDTDMFGNQIGGKRQQEQQDNLRGGFIPAPAAEEAHRAAIRPAHHKPGQHAANRHLQKFYGGAANGKDHGAHRHRDGKLERDQPEASFISASPAECP</sequence>
<evidence type="ECO:0000313" key="2">
    <source>
        <dbReference type="EMBL" id="GHK55044.1"/>
    </source>
</evidence>
<feature type="region of interest" description="Disordered" evidence="1">
    <location>
        <begin position="67"/>
        <end position="121"/>
    </location>
</feature>
<dbReference type="EMBL" id="BNFF01000001">
    <property type="protein sequence ID" value="GHK55044.1"/>
    <property type="molecule type" value="Genomic_DNA"/>
</dbReference>
<evidence type="ECO:0000256" key="1">
    <source>
        <dbReference type="SAM" id="MobiDB-lite"/>
    </source>
</evidence>
<name>A0A919HUP9_KLEPN</name>